<dbReference type="Proteomes" id="UP000218335">
    <property type="component" value="Unassembled WGS sequence"/>
</dbReference>
<evidence type="ECO:0000256" key="8">
    <source>
        <dbReference type="ARBA" id="ARBA00022989"/>
    </source>
</evidence>
<accession>A0A2A4H0J6</accession>
<dbReference type="Gene3D" id="3.90.1310.10">
    <property type="entry name" value="Penicillin-binding protein 2a (Domain 2)"/>
    <property type="match status" value="1"/>
</dbReference>
<dbReference type="Pfam" id="PF03717">
    <property type="entry name" value="PBP_dimer"/>
    <property type="match status" value="1"/>
</dbReference>
<evidence type="ECO:0000256" key="10">
    <source>
        <dbReference type="ARBA" id="ARBA00023316"/>
    </source>
</evidence>
<name>A0A2A4H0J6_9STAP</name>
<dbReference type="PANTHER" id="PTHR30627:SF2">
    <property type="entry name" value="PEPTIDOGLYCAN D,D-TRANSPEPTIDASE MRDA"/>
    <property type="match status" value="1"/>
</dbReference>
<dbReference type="Pfam" id="PF00905">
    <property type="entry name" value="Transpeptidase"/>
    <property type="match status" value="1"/>
</dbReference>
<dbReference type="InterPro" id="IPR012338">
    <property type="entry name" value="Beta-lactam/transpept-like"/>
</dbReference>
<gene>
    <name evidence="14" type="ORF">B5C08_01030</name>
</gene>
<feature type="transmembrane region" description="Helical" evidence="11">
    <location>
        <begin position="21"/>
        <end position="42"/>
    </location>
</feature>
<keyword evidence="9 11" id="KW-0472">Membrane</keyword>
<evidence type="ECO:0000259" key="12">
    <source>
        <dbReference type="Pfam" id="PF00905"/>
    </source>
</evidence>
<dbReference type="Gene3D" id="3.40.710.10">
    <property type="entry name" value="DD-peptidase/beta-lactamase superfamily"/>
    <property type="match status" value="1"/>
</dbReference>
<dbReference type="GO" id="GO:0071555">
    <property type="term" value="P:cell wall organization"/>
    <property type="evidence" value="ECO:0007669"/>
    <property type="project" value="UniProtKB-KW"/>
</dbReference>
<sequence length="679" mass="76304">MLKRLKEKTNDEKMRHHMNQRINFIFAIIIFAFVAIVLRLGYLQIAQGSQYNQMIRESENVTVNESVPRGRILDRNGNVIVDNASKKSITYTRGKNTNQQEILNTAKKLSKLIKMDTSKITERDKKDFWILKHPDKAKDLMKKEQQLYENGDISQEDYDQQLLTKISDQQLDSLSKKDLQILAIYREMMQGSTLSPRTIKKDKVTDEEYASVSQKLADLPGINTEMDWDRKYPYGNTLRGILGSVSTPEEGLPKELTDDYLSKGYSRNDRVGKSYLELQYENVLRGKKKEMRYTTDKSGAIIDSEVVNEGSRGDDLVLTIDIKLQQKAESYLESQIKKLRSEGAQDMDSAMMVVQDPKNGDILAMVGKKIAKDGTLTDYDIGTFTSQYAVGSSVKGATLLAGYQNDVIHVGDKMVDEPLTFKGGLTKRSYFNKNGQKLIDDKEALMHSSNVYMFKTALKLAGLKYQPHMSLPTDVTVPGQKLRKGLNQVGLGVKTGIDLPNEVSGQIEPLKDNPGNYLDLAIGQYDTYSPLQLSQYVSTIANNGYRIQPHIGKEIHKATSDDALGPVKHKINGRVLNRVNNTPDEIKEVQKGFDMAFNKPQGTGYVSFNKTKVRAAGKTGTAEVFQDGEPRVNSTYIGYAPADDPQLAFSIVYTNQPVPEPWLNGGDLGRDVINYYFDK</sequence>
<dbReference type="SUPFAM" id="SSF56601">
    <property type="entry name" value="beta-lactamase/transpeptidase-like"/>
    <property type="match status" value="1"/>
</dbReference>
<evidence type="ECO:0000256" key="5">
    <source>
        <dbReference type="ARBA" id="ARBA00022692"/>
    </source>
</evidence>
<keyword evidence="7" id="KW-0573">Peptidoglycan synthesis</keyword>
<feature type="domain" description="Penicillin-binding protein dimerisation" evidence="13">
    <location>
        <begin position="66"/>
        <end position="304"/>
    </location>
</feature>
<feature type="domain" description="Penicillin-binding protein transpeptidase" evidence="12">
    <location>
        <begin position="351"/>
        <end position="656"/>
    </location>
</feature>
<evidence type="ECO:0000256" key="6">
    <source>
        <dbReference type="ARBA" id="ARBA00022960"/>
    </source>
</evidence>
<proteinExistence type="inferred from homology"/>
<dbReference type="GO" id="GO:0071972">
    <property type="term" value="F:peptidoglycan L,D-transpeptidase activity"/>
    <property type="evidence" value="ECO:0007669"/>
    <property type="project" value="TreeGrafter"/>
</dbReference>
<comment type="caution">
    <text evidence="14">The sequence shown here is derived from an EMBL/GenBank/DDBJ whole genome shotgun (WGS) entry which is preliminary data.</text>
</comment>
<dbReference type="InterPro" id="IPR001460">
    <property type="entry name" value="PCN-bd_Tpept"/>
</dbReference>
<protein>
    <submittedName>
        <fullName evidence="14">Penicillin-binding protein</fullName>
    </submittedName>
</protein>
<dbReference type="AlphaFoldDB" id="A0A2A4H0J6"/>
<evidence type="ECO:0000256" key="9">
    <source>
        <dbReference type="ARBA" id="ARBA00023136"/>
    </source>
</evidence>
<evidence type="ECO:0000313" key="14">
    <source>
        <dbReference type="EMBL" id="PCF57344.1"/>
    </source>
</evidence>
<evidence type="ECO:0000313" key="15">
    <source>
        <dbReference type="Proteomes" id="UP000218335"/>
    </source>
</evidence>
<evidence type="ECO:0000256" key="11">
    <source>
        <dbReference type="SAM" id="Phobius"/>
    </source>
</evidence>
<dbReference type="PANTHER" id="PTHR30627">
    <property type="entry name" value="PEPTIDOGLYCAN D,D-TRANSPEPTIDASE"/>
    <property type="match status" value="1"/>
</dbReference>
<dbReference type="EMBL" id="MWUU01000001">
    <property type="protein sequence ID" value="PCF57344.1"/>
    <property type="molecule type" value="Genomic_DNA"/>
</dbReference>
<keyword evidence="4" id="KW-1003">Cell membrane</keyword>
<evidence type="ECO:0000259" key="13">
    <source>
        <dbReference type="Pfam" id="PF03717"/>
    </source>
</evidence>
<dbReference type="RefSeq" id="WP_096591998.1">
    <property type="nucleotide sequence ID" value="NZ_MWUU01000001.1"/>
</dbReference>
<comment type="subcellular location">
    <subcellularLocation>
        <location evidence="2">Cell membrane</location>
    </subcellularLocation>
    <subcellularLocation>
        <location evidence="1">Membrane</location>
        <topology evidence="1">Single-pass membrane protein</topology>
    </subcellularLocation>
</comment>
<keyword evidence="10" id="KW-0961">Cell wall biogenesis/degradation</keyword>
<dbReference type="GO" id="GO:0008360">
    <property type="term" value="P:regulation of cell shape"/>
    <property type="evidence" value="ECO:0007669"/>
    <property type="project" value="UniProtKB-KW"/>
</dbReference>
<evidence type="ECO:0000256" key="1">
    <source>
        <dbReference type="ARBA" id="ARBA00004167"/>
    </source>
</evidence>
<evidence type="ECO:0000256" key="7">
    <source>
        <dbReference type="ARBA" id="ARBA00022984"/>
    </source>
</evidence>
<evidence type="ECO:0000256" key="3">
    <source>
        <dbReference type="ARBA" id="ARBA00007171"/>
    </source>
</evidence>
<dbReference type="GO" id="GO:0009252">
    <property type="term" value="P:peptidoglycan biosynthetic process"/>
    <property type="evidence" value="ECO:0007669"/>
    <property type="project" value="UniProtKB-KW"/>
</dbReference>
<evidence type="ECO:0000256" key="4">
    <source>
        <dbReference type="ARBA" id="ARBA00022475"/>
    </source>
</evidence>
<keyword evidence="5 11" id="KW-0812">Transmembrane</keyword>
<evidence type="ECO:0000256" key="2">
    <source>
        <dbReference type="ARBA" id="ARBA00004236"/>
    </source>
</evidence>
<dbReference type="Gene3D" id="1.10.10.1230">
    <property type="entry name" value="Penicillin-binding protein, N-terminal non-catalytic domain, head sub-domain"/>
    <property type="match status" value="1"/>
</dbReference>
<dbReference type="InterPro" id="IPR005311">
    <property type="entry name" value="PBP_dimer"/>
</dbReference>
<keyword evidence="8 11" id="KW-1133">Transmembrane helix</keyword>
<reference evidence="14 15" key="1">
    <citation type="journal article" date="2017" name="PLoS ONE">
        <title>Development of a real-time PCR for detection of Staphylococcus pseudintermedius using a novel automated comparison of whole-genome sequences.</title>
        <authorList>
            <person name="Verstappen K.M."/>
            <person name="Huijbregts L."/>
            <person name="Spaninks M."/>
            <person name="Wagenaar J.A."/>
            <person name="Fluit A.C."/>
            <person name="Duim B."/>
        </authorList>
    </citation>
    <scope>NUCLEOTIDE SEQUENCE [LARGE SCALE GENOMIC DNA]</scope>
    <source>
        <strain evidence="14 15">215070706401-1</strain>
    </source>
</reference>
<comment type="similarity">
    <text evidence="3">Belongs to the transpeptidase family.</text>
</comment>
<dbReference type="InterPro" id="IPR050515">
    <property type="entry name" value="Beta-lactam/transpept"/>
</dbReference>
<organism evidence="14 15">
    <name type="scientific">Staphylococcus delphini</name>
    <dbReference type="NCBI Taxonomy" id="53344"/>
    <lineage>
        <taxon>Bacteria</taxon>
        <taxon>Bacillati</taxon>
        <taxon>Bacillota</taxon>
        <taxon>Bacilli</taxon>
        <taxon>Bacillales</taxon>
        <taxon>Staphylococcaceae</taxon>
        <taxon>Staphylococcus</taxon>
        <taxon>Staphylococcus intermedius group</taxon>
    </lineage>
</organism>
<keyword evidence="6" id="KW-0133">Cell shape</keyword>
<dbReference type="GO" id="GO:0005886">
    <property type="term" value="C:plasma membrane"/>
    <property type="evidence" value="ECO:0007669"/>
    <property type="project" value="UniProtKB-SubCell"/>
</dbReference>
<dbReference type="SUPFAM" id="SSF56519">
    <property type="entry name" value="Penicillin binding protein dimerisation domain"/>
    <property type="match status" value="1"/>
</dbReference>
<dbReference type="InterPro" id="IPR036138">
    <property type="entry name" value="PBP_dimer_sf"/>
</dbReference>
<dbReference type="GO" id="GO:0008658">
    <property type="term" value="F:penicillin binding"/>
    <property type="evidence" value="ECO:0007669"/>
    <property type="project" value="InterPro"/>
</dbReference>